<dbReference type="InterPro" id="IPR020846">
    <property type="entry name" value="MFS_dom"/>
</dbReference>
<feature type="transmembrane region" description="Helical" evidence="5">
    <location>
        <begin position="71"/>
        <end position="90"/>
    </location>
</feature>
<dbReference type="SUPFAM" id="SSF103473">
    <property type="entry name" value="MFS general substrate transporter"/>
    <property type="match status" value="1"/>
</dbReference>
<reference evidence="7 8" key="1">
    <citation type="submission" date="2020-08" db="EMBL/GenBank/DDBJ databases">
        <title>Genomic Encyclopedia of Type Strains, Phase IV (KMG-IV): sequencing the most valuable type-strain genomes for metagenomic binning, comparative biology and taxonomic classification.</title>
        <authorList>
            <person name="Goeker M."/>
        </authorList>
    </citation>
    <scope>NUCLEOTIDE SEQUENCE [LARGE SCALE GENOMIC DNA]</scope>
    <source>
        <strain evidence="7 8">DSM 27057</strain>
    </source>
</reference>
<dbReference type="InterPro" id="IPR011701">
    <property type="entry name" value="MFS"/>
</dbReference>
<sequence>MTWRSARLRILLLVMVGTIINYIARNSLGVLAPQLKADLAITTEQYSYIVGAFQLAYTLMQPIGGMLIDKIGLTAGFALFALAWSLANMAHGAARGWLSLAAFRGLLGMAEAAAIPAGMKTIGEWFPDRERSVAVGWFNAGTSLGAVIAPVLAAVVAKVYGWQAAFVVTGALGVLFAAAWYKFYRSPGDASYVTPQELAEIREGQRPVEASATTLRAIAKTKRFWAIAVPRFLAEPAWQTFSFWIPLYLAKERGMDITQIALFAWVPFLAADAGGILGGYLAPFLQRTRGLSLEGSRIAGISLAAILMIAPGCVGLVLSPYAAIALLSLGGFAHQIISVLINTLSADVFPKGDIAKANGLVGMAGWTGGLLFSLAIGQLADKIGYAPLFACLGAFDLIGAVWLFAMRRHLILQKA</sequence>
<feature type="transmembrane region" description="Helical" evidence="5">
    <location>
        <begin position="232"/>
        <end position="250"/>
    </location>
</feature>
<name>A0A7W6CJM5_9SPHN</name>
<feature type="transmembrane region" description="Helical" evidence="5">
    <location>
        <begin position="162"/>
        <end position="181"/>
    </location>
</feature>
<evidence type="ECO:0000256" key="1">
    <source>
        <dbReference type="ARBA" id="ARBA00004141"/>
    </source>
</evidence>
<dbReference type="EMBL" id="JACIDX010000030">
    <property type="protein sequence ID" value="MBB3957689.1"/>
    <property type="molecule type" value="Genomic_DNA"/>
</dbReference>
<dbReference type="InterPro" id="IPR036259">
    <property type="entry name" value="MFS_trans_sf"/>
</dbReference>
<dbReference type="RefSeq" id="WP_183629216.1">
    <property type="nucleotide sequence ID" value="NZ_JACIDX010000030.1"/>
</dbReference>
<dbReference type="InterPro" id="IPR000849">
    <property type="entry name" value="Sugar_P_transporter"/>
</dbReference>
<evidence type="ECO:0000256" key="4">
    <source>
        <dbReference type="ARBA" id="ARBA00023136"/>
    </source>
</evidence>
<evidence type="ECO:0000256" key="3">
    <source>
        <dbReference type="ARBA" id="ARBA00022989"/>
    </source>
</evidence>
<feature type="transmembrane region" description="Helical" evidence="5">
    <location>
        <begin position="383"/>
        <end position="405"/>
    </location>
</feature>
<organism evidence="7 8">
    <name type="scientific">Novosphingobium sediminicola</name>
    <dbReference type="NCBI Taxonomy" id="563162"/>
    <lineage>
        <taxon>Bacteria</taxon>
        <taxon>Pseudomonadati</taxon>
        <taxon>Pseudomonadota</taxon>
        <taxon>Alphaproteobacteria</taxon>
        <taxon>Sphingomonadales</taxon>
        <taxon>Sphingomonadaceae</taxon>
        <taxon>Novosphingobium</taxon>
    </lineage>
</organism>
<feature type="transmembrane region" description="Helical" evidence="5">
    <location>
        <begin position="262"/>
        <end position="285"/>
    </location>
</feature>
<comment type="subcellular location">
    <subcellularLocation>
        <location evidence="1">Membrane</location>
        <topology evidence="1">Multi-pass membrane protein</topology>
    </subcellularLocation>
</comment>
<feature type="transmembrane region" description="Helical" evidence="5">
    <location>
        <begin position="136"/>
        <end position="156"/>
    </location>
</feature>
<feature type="transmembrane region" description="Helical" evidence="5">
    <location>
        <begin position="7"/>
        <end position="25"/>
    </location>
</feature>
<dbReference type="Proteomes" id="UP000548867">
    <property type="component" value="Unassembled WGS sequence"/>
</dbReference>
<keyword evidence="2 5" id="KW-0812">Transmembrane</keyword>
<feature type="transmembrane region" description="Helical" evidence="5">
    <location>
        <begin position="297"/>
        <end position="318"/>
    </location>
</feature>
<dbReference type="PROSITE" id="PS50850">
    <property type="entry name" value="MFS"/>
    <property type="match status" value="1"/>
</dbReference>
<dbReference type="InterPro" id="IPR050382">
    <property type="entry name" value="MFS_Na/Anion_cotransporter"/>
</dbReference>
<keyword evidence="4 5" id="KW-0472">Membrane</keyword>
<accession>A0A7W6CJM5</accession>
<feature type="transmembrane region" description="Helical" evidence="5">
    <location>
        <begin position="324"/>
        <end position="345"/>
    </location>
</feature>
<dbReference type="CDD" id="cd17319">
    <property type="entry name" value="MFS_ExuT_GudP_like"/>
    <property type="match status" value="1"/>
</dbReference>
<protein>
    <submittedName>
        <fullName evidence="7">ACS family hexuronate transporter-like MFS transporter</fullName>
    </submittedName>
</protein>
<feature type="domain" description="Major facilitator superfamily (MFS) profile" evidence="6">
    <location>
        <begin position="10"/>
        <end position="411"/>
    </location>
</feature>
<dbReference type="PANTHER" id="PTHR11662">
    <property type="entry name" value="SOLUTE CARRIER FAMILY 17"/>
    <property type="match status" value="1"/>
</dbReference>
<keyword evidence="3 5" id="KW-1133">Transmembrane helix</keyword>
<evidence type="ECO:0000313" key="8">
    <source>
        <dbReference type="Proteomes" id="UP000548867"/>
    </source>
</evidence>
<evidence type="ECO:0000256" key="2">
    <source>
        <dbReference type="ARBA" id="ARBA00022692"/>
    </source>
</evidence>
<gene>
    <name evidence="7" type="ORF">GGR38_004664</name>
</gene>
<dbReference type="PIRSF" id="PIRSF002808">
    <property type="entry name" value="Hexose_phosphate_transp"/>
    <property type="match status" value="1"/>
</dbReference>
<evidence type="ECO:0000259" key="6">
    <source>
        <dbReference type="PROSITE" id="PS50850"/>
    </source>
</evidence>
<proteinExistence type="predicted"/>
<evidence type="ECO:0000313" key="7">
    <source>
        <dbReference type="EMBL" id="MBB3957689.1"/>
    </source>
</evidence>
<feature type="transmembrane region" description="Helical" evidence="5">
    <location>
        <begin position="357"/>
        <end position="377"/>
    </location>
</feature>
<evidence type="ECO:0000256" key="5">
    <source>
        <dbReference type="SAM" id="Phobius"/>
    </source>
</evidence>
<dbReference type="PANTHER" id="PTHR11662:SF285">
    <property type="entry name" value="HEXURONATE TRANSPORTER"/>
    <property type="match status" value="1"/>
</dbReference>
<keyword evidence="8" id="KW-1185">Reference proteome</keyword>
<dbReference type="AlphaFoldDB" id="A0A7W6CJM5"/>
<dbReference type="Gene3D" id="1.20.1250.20">
    <property type="entry name" value="MFS general substrate transporter like domains"/>
    <property type="match status" value="2"/>
</dbReference>
<comment type="caution">
    <text evidence="7">The sequence shown here is derived from an EMBL/GenBank/DDBJ whole genome shotgun (WGS) entry which is preliminary data.</text>
</comment>
<dbReference type="GO" id="GO:0016020">
    <property type="term" value="C:membrane"/>
    <property type="evidence" value="ECO:0007669"/>
    <property type="project" value="UniProtKB-SubCell"/>
</dbReference>
<dbReference type="Pfam" id="PF07690">
    <property type="entry name" value="MFS_1"/>
    <property type="match status" value="1"/>
</dbReference>
<dbReference type="GO" id="GO:0015134">
    <property type="term" value="F:hexuronate transmembrane transporter activity"/>
    <property type="evidence" value="ECO:0007669"/>
    <property type="project" value="TreeGrafter"/>
</dbReference>